<evidence type="ECO:0000313" key="2">
    <source>
        <dbReference type="EMBL" id="AMW98040.1"/>
    </source>
</evidence>
<dbReference type="KEGG" id="rst:ATY39_00580"/>
<keyword evidence="3" id="KW-1185">Reference proteome</keyword>
<dbReference type="RefSeq" id="WP_066784291.1">
    <property type="nucleotide sequence ID" value="NZ_CP014806.1"/>
</dbReference>
<dbReference type="AlphaFoldDB" id="A0A143H9J1"/>
<keyword evidence="1" id="KW-1133">Transmembrane helix</keyword>
<name>A0A143H9J1_9BACL</name>
<feature type="transmembrane region" description="Helical" evidence="1">
    <location>
        <begin position="29"/>
        <end position="47"/>
    </location>
</feature>
<evidence type="ECO:0000256" key="1">
    <source>
        <dbReference type="SAM" id="Phobius"/>
    </source>
</evidence>
<gene>
    <name evidence="2" type="ORF">ATY39_00580</name>
</gene>
<dbReference type="EMBL" id="CP014806">
    <property type="protein sequence ID" value="AMW98040.1"/>
    <property type="molecule type" value="Genomic_DNA"/>
</dbReference>
<reference evidence="2 3" key="1">
    <citation type="journal article" date="2016" name="Genome Announc.">
        <title>Whole-Genome Sequence of Rummeliibacillus stabekisii Strain PP9 Isolated from Antarctic Soil.</title>
        <authorList>
            <person name="da Mota F.F."/>
            <person name="Vollu R.E."/>
            <person name="Jurelevicius D."/>
            <person name="Seldin L."/>
        </authorList>
    </citation>
    <scope>NUCLEOTIDE SEQUENCE [LARGE SCALE GENOMIC DNA]</scope>
    <source>
        <strain evidence="2 3">PP9</strain>
    </source>
</reference>
<keyword evidence="1" id="KW-0812">Transmembrane</keyword>
<dbReference type="Proteomes" id="UP000076021">
    <property type="component" value="Chromosome"/>
</dbReference>
<proteinExistence type="predicted"/>
<dbReference type="OrthoDB" id="1933450at2"/>
<dbReference type="STRING" id="241244.ATY39_00580"/>
<evidence type="ECO:0000313" key="3">
    <source>
        <dbReference type="Proteomes" id="UP000076021"/>
    </source>
</evidence>
<accession>A0A143H9J1</accession>
<organism evidence="2 3">
    <name type="scientific">Rummeliibacillus stabekisii</name>
    <dbReference type="NCBI Taxonomy" id="241244"/>
    <lineage>
        <taxon>Bacteria</taxon>
        <taxon>Bacillati</taxon>
        <taxon>Bacillota</taxon>
        <taxon>Bacilli</taxon>
        <taxon>Bacillales</taxon>
        <taxon>Caryophanaceae</taxon>
        <taxon>Rummeliibacillus</taxon>
    </lineage>
</organism>
<keyword evidence="1" id="KW-0472">Membrane</keyword>
<reference evidence="3" key="2">
    <citation type="submission" date="2016-03" db="EMBL/GenBank/DDBJ databases">
        <authorList>
            <person name="Ploux O."/>
        </authorList>
    </citation>
    <scope>NUCLEOTIDE SEQUENCE [LARGE SCALE GENOMIC DNA]</scope>
    <source>
        <strain evidence="3">PP9</strain>
    </source>
</reference>
<sequence>MLYLYLIYVIVSAIILALAKRNVKEWLLGMTLVSFLPLIGWLLPSIWPKKFIPNEGKSLEDYMNEQTNDIEIELLTKEESVKREKELNVIPIKEALVINDFATRRKLMLDVLKKDTMQYIDVIKMAVLNEDSETSHFAVAAVMEVKRKLSLSLQRFSVEFEKNQQDTTVARSYAQVVKEYMASGFLDDQTLKKYKYIYIQAVGISIEHGQGEPEIYEEKMRVEMELQEYQEAEKTGLQYLEAYPLNEEPYLFLMEYYYRTKSKMKMQEILDELMNSTIQFSNRALTVVRYWSGGSKHELQK</sequence>
<protein>
    <submittedName>
        <fullName evidence="2">Uncharacterized protein</fullName>
    </submittedName>
</protein>